<dbReference type="AlphaFoldDB" id="A0A0P8CLU3"/>
<name>A0A0P8CLU3_9EURY</name>
<dbReference type="Gene3D" id="2.160.20.60">
    <property type="entry name" value="Glutamate synthase, alpha subunit, C-terminal domain"/>
    <property type="match status" value="1"/>
</dbReference>
<dbReference type="EMBL" id="LKCM01000100">
    <property type="protein sequence ID" value="KPQ44279.1"/>
    <property type="molecule type" value="Genomic_DNA"/>
</dbReference>
<gene>
    <name evidence="1" type="ORF">MPEBLZ_01140</name>
</gene>
<organism evidence="1 2">
    <name type="scientific">Candidatus Methanoperedens nitratireducens</name>
    <dbReference type="NCBI Taxonomy" id="1392998"/>
    <lineage>
        <taxon>Archaea</taxon>
        <taxon>Methanobacteriati</taxon>
        <taxon>Methanobacteriota</taxon>
        <taxon>Stenosarchaea group</taxon>
        <taxon>Methanomicrobia</taxon>
        <taxon>Methanosarcinales</taxon>
        <taxon>ANME-2 cluster</taxon>
        <taxon>Candidatus Methanoperedentaceae</taxon>
        <taxon>Candidatus Methanoperedens</taxon>
    </lineage>
</organism>
<proteinExistence type="predicted"/>
<evidence type="ECO:0000313" key="1">
    <source>
        <dbReference type="EMBL" id="KPQ44279.1"/>
    </source>
</evidence>
<dbReference type="PANTHER" id="PTHR39673">
    <property type="entry name" value="TUNGSTEN FORMYLMETHANOFURAN DEHYDROGENASE, SUBUNIT C (FWDC)"/>
    <property type="match status" value="1"/>
</dbReference>
<sequence>MELKLKEPVDNLCDYTYNFTWQSNMIRPTGIIPSQENTSFTYKELVNELRKGKDVRITGSVGKRLAYSLGADLVHFGGSGAPEKAGKIYIDGNVSSEMGMGMVSGVIYVNVKGLIEEPLGNVVEVVSDEPGYRKFRSITEILCKGLGKDVLVWNDYDERKRHLVLDDGMLRGTVAARCNCEALVILKGNAYNGTGLLMQKGTVHVLGDAGMNTGAHLDGGVVIVEGMTDEFAGAYMKNGTLILNDSKGFVGANLKDGVIFAKKKIKTAPPIEELVILQEDANLIMKNLGLGHVEAMSYRKYGIKKERLVRMRDGSVVVMEKDE</sequence>
<reference evidence="1 2" key="1">
    <citation type="submission" date="2015-09" db="EMBL/GenBank/DDBJ databases">
        <title>A metagenomics-based metabolic model of nitrate-dependent anaerobic oxidation of methane by Methanoperedens-like archaea.</title>
        <authorList>
            <person name="Arshad A."/>
            <person name="Speth D.R."/>
            <person name="De Graaf R.M."/>
            <person name="Op Den Camp H.J."/>
            <person name="Jetten M.S."/>
            <person name="Welte C.U."/>
        </authorList>
    </citation>
    <scope>NUCLEOTIDE SEQUENCE [LARGE SCALE GENOMIC DNA]</scope>
</reference>
<accession>A0A0P8CLU3</accession>
<dbReference type="PANTHER" id="PTHR39673:SF5">
    <property type="entry name" value="TUNGSTEN-CONTAINING FORMYLMETHANOFURAN DEHYDROGENASE 2 SUBUNIT C"/>
    <property type="match status" value="1"/>
</dbReference>
<comment type="caution">
    <text evidence="1">The sequence shown here is derived from an EMBL/GenBank/DDBJ whole genome shotgun (WGS) entry which is preliminary data.</text>
</comment>
<dbReference type="InterPro" id="IPR036485">
    <property type="entry name" value="Glu_synth_asu_C_sf"/>
</dbReference>
<dbReference type="Proteomes" id="UP000050360">
    <property type="component" value="Unassembled WGS sequence"/>
</dbReference>
<protein>
    <submittedName>
        <fullName evidence="1">GXGXG motif protein</fullName>
    </submittedName>
</protein>
<dbReference type="GO" id="GO:0016491">
    <property type="term" value="F:oxidoreductase activity"/>
    <property type="evidence" value="ECO:0007669"/>
    <property type="project" value="InterPro"/>
</dbReference>
<dbReference type="SUPFAM" id="SSF69336">
    <property type="entry name" value="Alpha subunit of glutamate synthase, C-terminal domain"/>
    <property type="match status" value="2"/>
</dbReference>
<evidence type="ECO:0000313" key="2">
    <source>
        <dbReference type="Proteomes" id="UP000050360"/>
    </source>
</evidence>